<dbReference type="GO" id="GO:0030246">
    <property type="term" value="F:carbohydrate binding"/>
    <property type="evidence" value="ECO:0007669"/>
    <property type="project" value="InterPro"/>
</dbReference>
<dbReference type="RefSeq" id="WP_207562131.1">
    <property type="nucleotide sequence ID" value="NZ_CP046072.1"/>
</dbReference>
<dbReference type="InterPro" id="IPR036116">
    <property type="entry name" value="FN3_sf"/>
</dbReference>
<organism evidence="7 8">
    <name type="scientific">Sulfurimonas aquatica</name>
    <dbReference type="NCBI Taxonomy" id="2672570"/>
    <lineage>
        <taxon>Bacteria</taxon>
        <taxon>Pseudomonadati</taxon>
        <taxon>Campylobacterota</taxon>
        <taxon>Epsilonproteobacteria</taxon>
        <taxon>Campylobacterales</taxon>
        <taxon>Sulfurimonadaceae</taxon>
        <taxon>Sulfurimonas</taxon>
    </lineage>
</organism>
<accession>A0A975AYE2</accession>
<evidence type="ECO:0000256" key="6">
    <source>
        <dbReference type="SAM" id="SignalP"/>
    </source>
</evidence>
<name>A0A975AYE2_9BACT</name>
<dbReference type="Pfam" id="PF13620">
    <property type="entry name" value="CarboxypepD_reg"/>
    <property type="match status" value="5"/>
</dbReference>
<protein>
    <recommendedName>
        <fullName evidence="9">Fibronectin type-III domain-containing protein</fullName>
    </recommendedName>
</protein>
<feature type="chain" id="PRO_5037746603" description="Fibronectin type-III domain-containing protein" evidence="6">
    <location>
        <begin position="23"/>
        <end position="3845"/>
    </location>
</feature>
<dbReference type="InterPro" id="IPR013783">
    <property type="entry name" value="Ig-like_fold"/>
</dbReference>
<dbReference type="EMBL" id="CP046072">
    <property type="protein sequence ID" value="QSZ40856.1"/>
    <property type="molecule type" value="Genomic_DNA"/>
</dbReference>
<sequence length="3845" mass="411139">MKNTILKISTVLILTVFLGACSGGGGGSSSETPTSPITPTTKTISGTIVDGLIKDAKVCLDLDSNDACDSGEPTTTTSSTGAYTLSIDSSLNSELNIISIGGTDIATGKPFEGTLRKTINTASDSANIVVTPLTTLAQKIYKLEKLLDPTYTITKAQEKLATNLGITPAQVKANPLQDKELFAVTQKIVQATQLLTTTLQKDDSDRVVNQEVFEKVLTQVAKTVNEDSTTKDLNVTTLAGNIRTADAAVTIPNEVITAVQNYIDEVEKKIKETTTTSQLDDIQDAIDTFTAEIIAKIKTSTDIATDLQTTIDTLKGTTATSIIAVAQSSKAVMTRAVTLQSGDTTNTFITTQCGTLGGIAVYSGIDENNDGTLSISEQNPTPQVVCNGNDAPAVNFSANPLSIGNTNCPAGGIELIAGDQTTYLCNESTTQTPTTTDFTKTSTIIGTLNLVTVNAAPARKAIARLAVAIEQDEVYLIPSSINIATTEEVEAKATDATTPIPEPVIEPITVAVAADNTYEIPYLPSGEYSLVYIDDVTNEGIKIDDIYVAPDTIVTQNIESSDITVNGSVKLLAKSLQLGTDIGTATVRLNELDRNTTTDTNGSASFTGLPEGTYSVTVSKDGYVSKYVTFNIASGLETDLQTIELNSKKGKLVGKVTADVVDDLANIIVYAKSSDNSIYTTLTDSNGNYVFNALPAADGYSVIAQAHDFESSKVDNISIVNTKTSNANTITLSKAAITVGSVAGFARFGDVNASLDHAGIIVSIEGTDYEAITARDGSFILNNILAGEYTLNFTDSNHLTQTAQKSIVAGSVTNIDRVNLVPKVGNITGKIVDENSNGVEGIHITVITPSQTLTTLTDSNGVYIINGVIAGTHELIAAKPGYGVGTTLATVTENTTTDITSTPTTVTRKLLTGTINLQNTTDNAGATVTLIGSDIPAATTDTSGNFTLYGVGAGNYQLQVTKTGFITQSISLAVTSDNGYSVPYTVEMVESLGTLSGVVSLGKTDNSGVVVSIANTTYTTTTNSIGAYSMSIPVGTYTDSIQFTHPSYTTATYANDFNITASQTTSIAKVDMASLTGGVTIQVTDGANPVANANVRVIDGTTFTTDANGNVTLTNINVGNQTVTASKDGYGIGTQSVTITSNTTLDATANPIVLTQLTLTGTINLQNTTDNAGATVTLIGSDVPVATTDSSGNFTLYGVGAGNYQLQVTKTGFITQSISLAVTSDNGYSVPYTVEMEMKSGVIKGSVKLENQIDYSGVVVTLDGTEYSTITDSSGLWNLSVPVGNYSSGVSFVKKDYAQGIDDSTITVTEIGSYILSEKVLLQSNASIVGTIRVDDTADLSIAEVNIVGISGAASGVEGMTNPELNGDISFSSLPLGTYLLTVSYPDGLHEVVTKSVTLDSTSILKSIGEIVLRTSFVTINSNETYTNLLTATLSIGSSNATYMQVTEGSTTYPIEVFSKTTDIVLSSNNGLKSVTIDFFDVNSLPLSSVSDTIILDNILNNNGFVISGANTSGDTLHISLDIGETNASVISSVPGLYTNLKLFDNGLNGDETADDGVYERNYVVHTASELEIRAEARVTDKAGNTGNYISLNSLKLKTAPSIENVNVSTDALNNSMSISFTTNEPTTSLIRYGASFSTLESSENIKETLSTNHSITLSNLIANEEVYYEITVSDSSNLQSKYSAYDKLAPAEPQNLAVVAGNSEIGILWDGIVSSEVAYNLYRSDDGITFTKVNTQAFKQNYYLDETVANDQEYTYYATAVDLQGNESLSSQILSATPLSVYTGPTPLTYNLIDTNSIWLKSRSPYQVSSNTKVKAGVELILMPGTKVDFTNDSILLLEGQLKGYGTAENLLELNNGSIVFDTTHESLLNYATLNYMKIYKNIEAENSRPYYLTEMTLNDSTVNVSNSLSYSSYSNFYIKEINRCMFNESGIGSQYNGHQPKIGSANNSTFNTTTVYSNYYMAYINSASNSHFSNASFYVANAVESAFTNIDKLSGNSLSSSELNNVSVENIGTIEKSSFTDVQISNSYSTSIKDSNLTNTNVVISGDYSKLTMHYSVLDTNSTISSRYLDASHNYWSTTDLAEITLRTSYSPSQINGTHLYPIITSSDLYSADFDGDTIPDFMDYDNDNDGYSDLQEDWASDPEYGSIYNPLDATSFPVDSLGNVLEKDNDMDGSPDSEDLDDDNDGIADIDEVNYGTSPYLSDSDGDGVSDSDEVAYKYDPVNNANYPLMGNKSGINIDSSNVNSDGVVYLAGGSITLTNVTISAGTKLTIEKDTVVYLNDSTITATKTNPIVFRSSGAGSGLLYLSNTKMSYANVKLALRLTLVTNSKLSYSDVEFNNSYNTLTDSTSSITSSFINGTGGSWHNNGSILNSYVTGNYFYNQSTGIIDSSYVKLTYDYIYNEGGTVINSYAFRVYAQSNSKVENSVIENLLGSSDHAEIINSDIKMSTSNANFFFNGSFIQDYSGNFYSGLGTPEDQIGDGVVETVFTIDTTDTVMTGATYTVDGITNPRSVKNFDETITAYASSSLWSPLNVGCWWDKNNPDAFPDKNPLVNVAVLKGNVSLPDTSDNSGVTVSIPSTSLTAVTDTNGDWSITLSARTYDAIEYSKEHYILESKNIYALLETGTTTDLGALVLKQSSAEVHGTISVDEASDITLATITASRNGVETIVSPSVDGSFVFPSLPLGDYLFRVNYPNGSWESVSKELLLYSGTTVYSLANTHLRNSFVYINNNDLYTNSLDVNLSLTNANASTMQITNDTIVMAEEAFVGLKQITLSSGDGVKNISVSFKDTLGNPLIAAQSSITLDTTVNLVGLTHSGAATKGDTLHITLDANETDGFASVDIIGLVTGVTLYDNGQNGDSVANDGNYEVDYLVESADEFNIDIIASFTDRAGNIASVNSTTPLVLSTMPTISNIHEVSSSNGVTISFETNEGTTSYINYGVNQIDLNNTVIISNVNETIHSIFIALNPGEVLNYAVVVNDSYVDSVLDSQTVQISTPSVSGVNASAGDSEVGLVWSGVDGATAYNIYRSQDSNNFTKVNMTTITDLYYLDATAINGITYYYRVTSVDADGVESDKSSSLVATPSIDLAGPTEIDGAVILANTIWLPSRSPYKLTNNVLVKEEKKLILLAGTTVEMLGTDRHIMNKGYIYGYGSVDSRVTIDGGSIIFDTTNESALNFAQLNYVKIYKNLETTDDRAASPAPMSINNSVIESYAQFNFYIKSIDNTVLNGLYGGYFNSTSLYSYRYQGFPRIKTITNSVLNKVNSSGEPDTTTNAIVYADNISNSSLNGAKFLVGGSLSKSVVSSAYVVAADNIDDNNFTNSYISNWNSTTLNDNTLVNTQTDISGDYSRLTMRYNVLDSDSKITNAKYLDISHNYWGSADLIAIALQTNYSPSKDDNTHLYPIITSPLLYEADFDNDGIADYRDHDNDNDGYSDLQEDWDSDPLYGSIYSPLDDTSYPGSDTGTLIDIDTDMDGSPDSEDLDDDNDGISDIDEVNYGTSSYLSDSDGDGVSDSDEVAYKYDPVNNANYPLMGNKSGINIDSSNVNSDGVVYLAGGSITLTNVTISAGTKLTIEKDTYVYLYDSTIVATKTNPIVFRSSGVGSGMLYLSNTKMSYANIKLALRLNLSNNSKLSYSDIEFSNNGNQLIDTTSSIISAFINSTNDYYNYGTILNSYVTGSRIIHNSTGIISSSYIELSDTLYNNGGIVVYSYSSSIYSRNNSKVENSVIEALSAYSSDNAEIINSDVKISSSHNFFFNGSFIQNSIGSFYDGLGTPEDQIGDGVAETVFTIDTTTYTVDGIVNPRSAKNFTDWTNDVTIKQYFWDPANVGCLWDMNSPDVFPLAQ</sequence>
<feature type="region of interest" description="Disordered" evidence="5">
    <location>
        <begin position="3470"/>
        <end position="3513"/>
    </location>
</feature>
<feature type="compositionally biased region" description="Acidic residues" evidence="5">
    <location>
        <begin position="2174"/>
        <end position="2189"/>
    </location>
</feature>
<dbReference type="SUPFAM" id="SSF49265">
    <property type="entry name" value="Fibronectin type III"/>
    <property type="match status" value="1"/>
</dbReference>
<evidence type="ECO:0000313" key="8">
    <source>
        <dbReference type="Proteomes" id="UP000671852"/>
    </source>
</evidence>
<dbReference type="NCBIfam" id="NF041940">
    <property type="entry name" value="choice_anch_X"/>
    <property type="match status" value="1"/>
</dbReference>
<dbReference type="InterPro" id="IPR008969">
    <property type="entry name" value="CarboxyPept-like_regulatory"/>
</dbReference>
<dbReference type="PROSITE" id="PS51257">
    <property type="entry name" value="PROKAR_LIPOPROTEIN"/>
    <property type="match status" value="1"/>
</dbReference>
<gene>
    <name evidence="7" type="ORF">GJV85_01560</name>
</gene>
<reference evidence="7" key="2">
    <citation type="submission" date="2021-04" db="EMBL/GenBank/DDBJ databases">
        <title>Isolation and characterization of a novel species of the genus Sulfurimonas.</title>
        <authorList>
            <person name="Fukui M."/>
        </authorList>
    </citation>
    <scope>NUCLEOTIDE SEQUENCE</scope>
    <source>
        <strain evidence="7">H1576</strain>
    </source>
</reference>
<reference evidence="7" key="1">
    <citation type="submission" date="2019-11" db="EMBL/GenBank/DDBJ databases">
        <authorList>
            <person name="Kojima H."/>
        </authorList>
    </citation>
    <scope>NUCLEOTIDE SEQUENCE</scope>
    <source>
        <strain evidence="7">H1576</strain>
    </source>
</reference>
<evidence type="ECO:0000256" key="3">
    <source>
        <dbReference type="ARBA" id="ARBA00022729"/>
    </source>
</evidence>
<evidence type="ECO:0000313" key="7">
    <source>
        <dbReference type="EMBL" id="QSZ40856.1"/>
    </source>
</evidence>
<dbReference type="InterPro" id="IPR039163">
    <property type="entry name" value="EMC7"/>
</dbReference>
<dbReference type="InterPro" id="IPR059100">
    <property type="entry name" value="TSP3_bac"/>
</dbReference>
<proteinExistence type="predicted"/>
<keyword evidence="4" id="KW-0106">Calcium</keyword>
<dbReference type="Proteomes" id="UP000671852">
    <property type="component" value="Chromosome"/>
</dbReference>
<dbReference type="InterPro" id="IPR013784">
    <property type="entry name" value="Carb-bd-like_fold"/>
</dbReference>
<feature type="signal peptide" evidence="6">
    <location>
        <begin position="1"/>
        <end position="22"/>
    </location>
</feature>
<dbReference type="Pfam" id="PF18884">
    <property type="entry name" value="TSP3_bac"/>
    <property type="match status" value="4"/>
</dbReference>
<evidence type="ECO:0008006" key="9">
    <source>
        <dbReference type="Google" id="ProtNLM"/>
    </source>
</evidence>
<dbReference type="SUPFAM" id="SSF49464">
    <property type="entry name" value="Carboxypeptidase regulatory domain-like"/>
    <property type="match status" value="6"/>
</dbReference>
<dbReference type="KEGG" id="saqt:GJV85_01560"/>
<keyword evidence="3 6" id="KW-0732">Signal</keyword>
<evidence type="ECO:0000256" key="4">
    <source>
        <dbReference type="ARBA" id="ARBA00022837"/>
    </source>
</evidence>
<dbReference type="Gene3D" id="2.60.40.1120">
    <property type="entry name" value="Carboxypeptidase-like, regulatory domain"/>
    <property type="match status" value="8"/>
</dbReference>
<evidence type="ECO:0000256" key="1">
    <source>
        <dbReference type="ARBA" id="ARBA00004613"/>
    </source>
</evidence>
<evidence type="ECO:0000256" key="5">
    <source>
        <dbReference type="SAM" id="MobiDB-lite"/>
    </source>
</evidence>
<evidence type="ECO:0000256" key="2">
    <source>
        <dbReference type="ARBA" id="ARBA00022525"/>
    </source>
</evidence>
<feature type="compositionally biased region" description="Acidic residues" evidence="5">
    <location>
        <begin position="3471"/>
        <end position="3496"/>
    </location>
</feature>
<comment type="subcellular location">
    <subcellularLocation>
        <location evidence="1">Secreted</location>
    </subcellularLocation>
</comment>
<dbReference type="PANTHER" id="PTHR13605:SF4">
    <property type="entry name" value="ER MEMBRANE PROTEIN COMPLEX SUBUNIT 7"/>
    <property type="match status" value="1"/>
</dbReference>
<keyword evidence="8" id="KW-1185">Reference proteome</keyword>
<dbReference type="PANTHER" id="PTHR13605">
    <property type="entry name" value="ER MEMBRANE PROTEIN COMPLEX SUBUNIT 7"/>
    <property type="match status" value="1"/>
</dbReference>
<dbReference type="Gene3D" id="2.60.40.10">
    <property type="entry name" value="Immunoglobulins"/>
    <property type="match status" value="2"/>
</dbReference>
<keyword evidence="2" id="KW-0964">Secreted</keyword>
<dbReference type="SUPFAM" id="SSF49452">
    <property type="entry name" value="Starch-binding domain-like"/>
    <property type="match status" value="3"/>
</dbReference>
<feature type="region of interest" description="Disordered" evidence="5">
    <location>
        <begin position="2163"/>
        <end position="2189"/>
    </location>
</feature>